<dbReference type="GO" id="GO:0006310">
    <property type="term" value="P:DNA recombination"/>
    <property type="evidence" value="ECO:0007669"/>
    <property type="project" value="UniProtKB-KW"/>
</dbReference>
<evidence type="ECO:0000259" key="2">
    <source>
        <dbReference type="Pfam" id="PF00589"/>
    </source>
</evidence>
<protein>
    <recommendedName>
        <fullName evidence="2">Tyr recombinase domain-containing protein</fullName>
    </recommendedName>
</protein>
<dbReference type="Proteomes" id="UP000596742">
    <property type="component" value="Unassembled WGS sequence"/>
</dbReference>
<dbReference type="InterPro" id="IPR002104">
    <property type="entry name" value="Integrase_catalytic"/>
</dbReference>
<organism evidence="3 4">
    <name type="scientific">Mytilus galloprovincialis</name>
    <name type="common">Mediterranean mussel</name>
    <dbReference type="NCBI Taxonomy" id="29158"/>
    <lineage>
        <taxon>Eukaryota</taxon>
        <taxon>Metazoa</taxon>
        <taxon>Spiralia</taxon>
        <taxon>Lophotrochozoa</taxon>
        <taxon>Mollusca</taxon>
        <taxon>Bivalvia</taxon>
        <taxon>Autobranchia</taxon>
        <taxon>Pteriomorphia</taxon>
        <taxon>Mytilida</taxon>
        <taxon>Mytiloidea</taxon>
        <taxon>Mytilidae</taxon>
        <taxon>Mytilinae</taxon>
        <taxon>Mytilus</taxon>
    </lineage>
</organism>
<accession>A0A8B6C761</accession>
<feature type="domain" description="Tyr recombinase" evidence="2">
    <location>
        <begin position="62"/>
        <end position="133"/>
    </location>
</feature>
<dbReference type="PANTHER" id="PTHR21446">
    <property type="entry name" value="DUF3504 DOMAIN-CONTAINING PROTEIN"/>
    <property type="match status" value="1"/>
</dbReference>
<evidence type="ECO:0000313" key="4">
    <source>
        <dbReference type="Proteomes" id="UP000596742"/>
    </source>
</evidence>
<dbReference type="OrthoDB" id="10067014at2759"/>
<dbReference type="Gene3D" id="1.10.443.10">
    <property type="entry name" value="Intergrase catalytic core"/>
    <property type="match status" value="1"/>
</dbReference>
<keyword evidence="4" id="KW-1185">Reference proteome</keyword>
<keyword evidence="1" id="KW-0233">DNA recombination</keyword>
<dbReference type="AlphaFoldDB" id="A0A8B6C761"/>
<dbReference type="PANTHER" id="PTHR21446:SF12">
    <property type="entry name" value="POTASSIUM CHANNEL TETRAMERIZATION DOMAIN CONTAINING 1"/>
    <property type="match status" value="1"/>
</dbReference>
<dbReference type="GO" id="GO:0003677">
    <property type="term" value="F:DNA binding"/>
    <property type="evidence" value="ECO:0007669"/>
    <property type="project" value="InterPro"/>
</dbReference>
<comment type="caution">
    <text evidence="3">The sequence shown here is derived from an EMBL/GenBank/DDBJ whole genome shotgun (WGS) entry which is preliminary data.</text>
</comment>
<sequence length="197" mass="22061">MAYNECDKAHHGVDGKENIKETRMYARPDDLNCPANSSDLYLSKLSQKCSAFFQQTLVNPRSDCWYAAHPIGKNKLASWMSRISKRADLSKIYTNHCIKATVATVLSRQGVDLLKIMSVTGHRNVKSLESYMYINEPTDNERRTLSSALQAGTIPSPSNITPLTSNMSILYVPLQTQVGILRSECPRSRCLIPHSIL</sequence>
<dbReference type="Pfam" id="PF00589">
    <property type="entry name" value="Phage_integrase"/>
    <property type="match status" value="1"/>
</dbReference>
<evidence type="ECO:0000256" key="1">
    <source>
        <dbReference type="ARBA" id="ARBA00023172"/>
    </source>
</evidence>
<name>A0A8B6C761_MYTGA</name>
<dbReference type="GO" id="GO:0015074">
    <property type="term" value="P:DNA integration"/>
    <property type="evidence" value="ECO:0007669"/>
    <property type="project" value="InterPro"/>
</dbReference>
<reference evidence="3" key="1">
    <citation type="submission" date="2018-11" db="EMBL/GenBank/DDBJ databases">
        <authorList>
            <person name="Alioto T."/>
            <person name="Alioto T."/>
        </authorList>
    </citation>
    <scope>NUCLEOTIDE SEQUENCE</scope>
</reference>
<dbReference type="EMBL" id="UYJE01001243">
    <property type="protein sequence ID" value="VDI00558.1"/>
    <property type="molecule type" value="Genomic_DNA"/>
</dbReference>
<evidence type="ECO:0000313" key="3">
    <source>
        <dbReference type="EMBL" id="VDI00558.1"/>
    </source>
</evidence>
<dbReference type="SUPFAM" id="SSF56349">
    <property type="entry name" value="DNA breaking-rejoining enzymes"/>
    <property type="match status" value="1"/>
</dbReference>
<dbReference type="InterPro" id="IPR052787">
    <property type="entry name" value="MAVS"/>
</dbReference>
<proteinExistence type="predicted"/>
<dbReference type="InterPro" id="IPR011010">
    <property type="entry name" value="DNA_brk_join_enz"/>
</dbReference>
<dbReference type="InterPro" id="IPR013762">
    <property type="entry name" value="Integrase-like_cat_sf"/>
</dbReference>
<gene>
    <name evidence="3" type="ORF">MGAL_10B093682</name>
</gene>